<dbReference type="InterPro" id="IPR007568">
    <property type="entry name" value="RTA1"/>
</dbReference>
<reference evidence="6" key="1">
    <citation type="submission" date="2018-03" db="EMBL/GenBank/DDBJ databases">
        <authorList>
            <person name="Guldener U."/>
        </authorList>
    </citation>
    <scope>NUCLEOTIDE SEQUENCE</scope>
</reference>
<keyword evidence="3 5" id="KW-1133">Transmembrane helix</keyword>
<dbReference type="PANTHER" id="PTHR31465">
    <property type="entry name" value="PROTEIN RTA1-RELATED"/>
    <property type="match status" value="1"/>
</dbReference>
<evidence type="ECO:0000256" key="3">
    <source>
        <dbReference type="ARBA" id="ARBA00022989"/>
    </source>
</evidence>
<keyword evidence="4 5" id="KW-0472">Membrane</keyword>
<gene>
    <name evidence="6" type="ORF">FTOL_04228</name>
</gene>
<proteinExistence type="predicted"/>
<dbReference type="GO" id="GO:0016020">
    <property type="term" value="C:membrane"/>
    <property type="evidence" value="ECO:0007669"/>
    <property type="project" value="UniProtKB-SubCell"/>
</dbReference>
<comment type="subcellular location">
    <subcellularLocation>
        <location evidence="1">Membrane</location>
        <topology evidence="1">Multi-pass membrane protein</topology>
    </subcellularLocation>
</comment>
<dbReference type="Pfam" id="PF04479">
    <property type="entry name" value="RTA1"/>
    <property type="match status" value="1"/>
</dbReference>
<accession>A0AAE8M5F5</accession>
<comment type="caution">
    <text evidence="6">The sequence shown here is derived from an EMBL/GenBank/DDBJ whole genome shotgun (WGS) entry which is preliminary data.</text>
</comment>
<evidence type="ECO:0000256" key="4">
    <source>
        <dbReference type="ARBA" id="ARBA00023136"/>
    </source>
</evidence>
<evidence type="ECO:0000313" key="6">
    <source>
        <dbReference type="EMBL" id="SPJ74497.1"/>
    </source>
</evidence>
<feature type="transmembrane region" description="Helical" evidence="5">
    <location>
        <begin position="209"/>
        <end position="227"/>
    </location>
</feature>
<dbReference type="AlphaFoldDB" id="A0AAE8M5F5"/>
<sequence length="289" mass="32594">MSTEGLFVAVPGVEPTIGGVYLWRYLPSAVAAVIFLILFLGSFLFISWKIWRTRTWFCIAFAVGCFLQMLGYGIRASARNRTNKIMPYAVQNMFILVAPALFAASIYMILGRIIRGLNGDRHSLLKPTKLTRTFVLGDVLSFMIQGGGGGMSAIQNPTLAKWAERLVIMGLVIQIVIFGLFCVVSVVFHRRMSRTPTAESIGTTIPWESTLYMLYGVSLLIMVRSIFRVIEYAQGYTGYALSHEWTLYVFDTLLMWLVTVIFAWRYPSDINISHSRFNGVLLQEVQPDK</sequence>
<feature type="transmembrane region" description="Helical" evidence="5">
    <location>
        <begin position="247"/>
        <end position="266"/>
    </location>
</feature>
<feature type="transmembrane region" description="Helical" evidence="5">
    <location>
        <begin position="55"/>
        <end position="74"/>
    </location>
</feature>
<dbReference type="PANTHER" id="PTHR31465:SF27">
    <property type="entry name" value="DOMAIN PROTEIN, PUTATIVE (AFU_ORTHOLOGUE AFUA_3G01030)-RELATED"/>
    <property type="match status" value="1"/>
</dbReference>
<organism evidence="6 7">
    <name type="scientific">Fusarium torulosum</name>
    <dbReference type="NCBI Taxonomy" id="33205"/>
    <lineage>
        <taxon>Eukaryota</taxon>
        <taxon>Fungi</taxon>
        <taxon>Dikarya</taxon>
        <taxon>Ascomycota</taxon>
        <taxon>Pezizomycotina</taxon>
        <taxon>Sordariomycetes</taxon>
        <taxon>Hypocreomycetidae</taxon>
        <taxon>Hypocreales</taxon>
        <taxon>Nectriaceae</taxon>
        <taxon>Fusarium</taxon>
    </lineage>
</organism>
<evidence type="ECO:0000256" key="5">
    <source>
        <dbReference type="SAM" id="Phobius"/>
    </source>
</evidence>
<protein>
    <submittedName>
        <fullName evidence="6">Related to RTA1 domain protein</fullName>
    </submittedName>
</protein>
<keyword evidence="7" id="KW-1185">Reference proteome</keyword>
<name>A0AAE8M5F5_9HYPO</name>
<feature type="transmembrane region" description="Helical" evidence="5">
    <location>
        <begin position="94"/>
        <end position="114"/>
    </location>
</feature>
<feature type="transmembrane region" description="Helical" evidence="5">
    <location>
        <begin position="166"/>
        <end position="188"/>
    </location>
</feature>
<dbReference type="Proteomes" id="UP001187734">
    <property type="component" value="Unassembled WGS sequence"/>
</dbReference>
<evidence type="ECO:0000256" key="1">
    <source>
        <dbReference type="ARBA" id="ARBA00004141"/>
    </source>
</evidence>
<evidence type="ECO:0000313" key="7">
    <source>
        <dbReference type="Proteomes" id="UP001187734"/>
    </source>
</evidence>
<evidence type="ECO:0000256" key="2">
    <source>
        <dbReference type="ARBA" id="ARBA00022692"/>
    </source>
</evidence>
<keyword evidence="2 5" id="KW-0812">Transmembrane</keyword>
<feature type="transmembrane region" description="Helical" evidence="5">
    <location>
        <begin position="25"/>
        <end position="48"/>
    </location>
</feature>
<dbReference type="EMBL" id="ONZP01000126">
    <property type="protein sequence ID" value="SPJ74497.1"/>
    <property type="molecule type" value="Genomic_DNA"/>
</dbReference>
<feature type="transmembrane region" description="Helical" evidence="5">
    <location>
        <begin position="134"/>
        <end position="154"/>
    </location>
</feature>